<comment type="similarity">
    <text evidence="2">Belongs to the eukaryotic ribosomal protein eS27 family.</text>
</comment>
<protein>
    <submittedName>
        <fullName evidence="7">30S ribosomal protein S27e</fullName>
    </submittedName>
</protein>
<dbReference type="InterPro" id="IPR011332">
    <property type="entry name" value="Ribosomal_zn-bd"/>
</dbReference>
<reference evidence="7" key="1">
    <citation type="submission" date="2013-08" db="EMBL/GenBank/DDBJ databases">
        <authorList>
            <person name="Mendez C."/>
            <person name="Richter M."/>
            <person name="Ferrer M."/>
            <person name="Sanchez J."/>
        </authorList>
    </citation>
    <scope>NUCLEOTIDE SEQUENCE</scope>
</reference>
<keyword evidence="4 7" id="KW-0689">Ribosomal protein</keyword>
<dbReference type="Gene3D" id="2.20.25.100">
    <property type="entry name" value="Zn-binding ribosomal proteins"/>
    <property type="match status" value="1"/>
</dbReference>
<proteinExistence type="inferred from homology"/>
<comment type="caution">
    <text evidence="7">The sequence shown here is derived from an EMBL/GenBank/DDBJ whole genome shotgun (WGS) entry which is preliminary data.</text>
</comment>
<evidence type="ECO:0000256" key="3">
    <source>
        <dbReference type="ARBA" id="ARBA00022833"/>
    </source>
</evidence>
<keyword evidence="3" id="KW-0862">Zinc</keyword>
<accession>T0YTP8</accession>
<dbReference type="GO" id="GO:0006412">
    <property type="term" value="P:translation"/>
    <property type="evidence" value="ECO:0007669"/>
    <property type="project" value="InterPro"/>
</dbReference>
<dbReference type="Pfam" id="PF01667">
    <property type="entry name" value="Ribosomal_S27e"/>
    <property type="match status" value="1"/>
</dbReference>
<evidence type="ECO:0000256" key="2">
    <source>
        <dbReference type="ARBA" id="ARBA00010919"/>
    </source>
</evidence>
<evidence type="ECO:0000256" key="4">
    <source>
        <dbReference type="ARBA" id="ARBA00022980"/>
    </source>
</evidence>
<dbReference type="EMBL" id="AUZY01011608">
    <property type="protein sequence ID" value="EQD33845.1"/>
    <property type="molecule type" value="Genomic_DNA"/>
</dbReference>
<dbReference type="GO" id="GO:1990904">
    <property type="term" value="C:ribonucleoprotein complex"/>
    <property type="evidence" value="ECO:0007669"/>
    <property type="project" value="UniProtKB-KW"/>
</dbReference>
<dbReference type="InterPro" id="IPR000592">
    <property type="entry name" value="Ribosomal_eS27"/>
</dbReference>
<dbReference type="GO" id="GO:0003735">
    <property type="term" value="F:structural constituent of ribosome"/>
    <property type="evidence" value="ECO:0007669"/>
    <property type="project" value="InterPro"/>
</dbReference>
<dbReference type="EMBL" id="AUZZ01008738">
    <property type="protein sequence ID" value="EQD36538.1"/>
    <property type="molecule type" value="Genomic_DNA"/>
</dbReference>
<dbReference type="HAMAP" id="MF_00371">
    <property type="entry name" value="Ribosomal_eS27"/>
    <property type="match status" value="1"/>
</dbReference>
<gene>
    <name evidence="6" type="ORF">B1B_17390</name>
    <name evidence="7" type="ORF">B2A_12123</name>
</gene>
<name>T0YTP8_9ZZZZ</name>
<dbReference type="GO" id="GO:0005840">
    <property type="term" value="C:ribosome"/>
    <property type="evidence" value="ECO:0007669"/>
    <property type="project" value="UniProtKB-KW"/>
</dbReference>
<comment type="cofactor">
    <cofactor evidence="1">
        <name>Zn(2+)</name>
        <dbReference type="ChEBI" id="CHEBI:29105"/>
    </cofactor>
</comment>
<evidence type="ECO:0000313" key="6">
    <source>
        <dbReference type="EMBL" id="EQD33845.1"/>
    </source>
</evidence>
<dbReference type="NCBIfam" id="NF001629">
    <property type="entry name" value="PRK00415.1"/>
    <property type="match status" value="1"/>
</dbReference>
<dbReference type="AlphaFoldDB" id="T0YTP8"/>
<evidence type="ECO:0000256" key="1">
    <source>
        <dbReference type="ARBA" id="ARBA00001947"/>
    </source>
</evidence>
<evidence type="ECO:0000256" key="5">
    <source>
        <dbReference type="ARBA" id="ARBA00023274"/>
    </source>
</evidence>
<reference evidence="7" key="2">
    <citation type="journal article" date="2014" name="ISME J.">
        <title>Microbial stratification in low pH oxic and suboxic macroscopic growths along an acid mine drainage.</title>
        <authorList>
            <person name="Mendez-Garcia C."/>
            <person name="Mesa V."/>
            <person name="Sprenger R.R."/>
            <person name="Richter M."/>
            <person name="Diez M.S."/>
            <person name="Solano J."/>
            <person name="Bargiela R."/>
            <person name="Golyshina O.V."/>
            <person name="Manteca A."/>
            <person name="Ramos J.L."/>
            <person name="Gallego J.R."/>
            <person name="Llorente I."/>
            <person name="Martins Dos Santos V.A."/>
            <person name="Jensen O.N."/>
            <person name="Pelaez A.I."/>
            <person name="Sanchez J."/>
            <person name="Ferrer M."/>
        </authorList>
    </citation>
    <scope>NUCLEOTIDE SEQUENCE</scope>
</reference>
<sequence length="66" mass="7138">MTERSFVKLKNAGNKFIKIKCPDCSNEQVTYTKISSPVSCLICGITIARPTGGTLETTSEVVEDAL</sequence>
<organism evidence="7">
    <name type="scientific">mine drainage metagenome</name>
    <dbReference type="NCBI Taxonomy" id="410659"/>
    <lineage>
        <taxon>unclassified sequences</taxon>
        <taxon>metagenomes</taxon>
        <taxon>ecological metagenomes</taxon>
    </lineage>
</organism>
<dbReference type="InterPro" id="IPR023407">
    <property type="entry name" value="Ribosomal_eS27_Zn-bd_dom_sf"/>
</dbReference>
<keyword evidence="5" id="KW-0687">Ribonucleoprotein</keyword>
<dbReference type="SUPFAM" id="SSF57829">
    <property type="entry name" value="Zn-binding ribosomal proteins"/>
    <property type="match status" value="1"/>
</dbReference>
<evidence type="ECO:0000313" key="7">
    <source>
        <dbReference type="EMBL" id="EQD36538.1"/>
    </source>
</evidence>